<comment type="caution">
    <text evidence="11">The sequence shown here is derived from an EMBL/GenBank/DDBJ whole genome shotgun (WGS) entry which is preliminary data.</text>
</comment>
<dbReference type="PANTHER" id="PTHR11693:SF22">
    <property type="entry name" value="ATP SYNTHASE SUBUNIT GAMMA, MITOCHONDRIAL"/>
    <property type="match status" value="1"/>
</dbReference>
<accession>A0A161Q799</accession>
<dbReference type="InterPro" id="IPR035968">
    <property type="entry name" value="ATP_synth_F1_ATPase_gsu"/>
</dbReference>
<sequence>MPNLKNLKVRINSVKATQKITKAMQMVAASKLRRATEQVEASRPYAERMERVLRSLASRVIVTDTTPKLLAGSGSDQVHLLILATADRGLCGGFNTSLVRAAKRQIQILTAQGKTVKVLCVGRKGRDQLRREYGSLIIDTVEGIGRKRLAFSEVQAIGDKVIALYEAGEFDVATLIFSHFKSAINQVVTLQQLVPFATAEAANDTQATAAGSGAVYEYEPEEEAILADLLPRNISVQIFKGLLENAASEQGARMTAMDNATRNAGEMIGKLTLEYNRTRQAVITRELIEIISGAEAL</sequence>
<evidence type="ECO:0000256" key="2">
    <source>
        <dbReference type="ARBA" id="ARBA00004170"/>
    </source>
</evidence>
<dbReference type="GO" id="GO:0005524">
    <property type="term" value="F:ATP binding"/>
    <property type="evidence" value="ECO:0007669"/>
    <property type="project" value="UniProtKB-UniRule"/>
</dbReference>
<organism evidence="11 12">
    <name type="scientific">Tistrella mobilis</name>
    <dbReference type="NCBI Taxonomy" id="171437"/>
    <lineage>
        <taxon>Bacteria</taxon>
        <taxon>Pseudomonadati</taxon>
        <taxon>Pseudomonadota</taxon>
        <taxon>Alphaproteobacteria</taxon>
        <taxon>Geminicoccales</taxon>
        <taxon>Geminicoccaceae</taxon>
        <taxon>Tistrella</taxon>
    </lineage>
</organism>
<dbReference type="GO" id="GO:0005886">
    <property type="term" value="C:plasma membrane"/>
    <property type="evidence" value="ECO:0007669"/>
    <property type="project" value="UniProtKB-SubCell"/>
</dbReference>
<dbReference type="Gene3D" id="1.10.287.80">
    <property type="entry name" value="ATP synthase, gamma subunit, helix hairpin domain"/>
    <property type="match status" value="1"/>
</dbReference>
<dbReference type="FunFam" id="1.10.287.80:FF:000001">
    <property type="entry name" value="ATP synthase gamma chain"/>
    <property type="match status" value="1"/>
</dbReference>
<evidence type="ECO:0000256" key="10">
    <source>
        <dbReference type="HAMAP-Rule" id="MF_00815"/>
    </source>
</evidence>
<dbReference type="Gene3D" id="3.40.1380.10">
    <property type="match status" value="1"/>
</dbReference>
<comment type="subunit">
    <text evidence="10">F-type ATPases have 2 components, CF(1) - the catalytic core - and CF(0) - the membrane proton channel. CF(1) has five subunits: alpha(3), beta(3), gamma(1), delta(1), epsilon(1). CF(0) has three main subunits: a, b and c.</text>
</comment>
<dbReference type="HAMAP" id="MF_00815">
    <property type="entry name" value="ATP_synth_gamma_bact"/>
    <property type="match status" value="1"/>
</dbReference>
<dbReference type="SUPFAM" id="SSF52943">
    <property type="entry name" value="ATP synthase (F1-ATPase), gamma subunit"/>
    <property type="match status" value="1"/>
</dbReference>
<comment type="function">
    <text evidence="1 10">Produces ATP from ADP in the presence of a proton gradient across the membrane. The gamma chain is believed to be important in regulating ATPase activity and the flow of protons through the CF(0) complex.</text>
</comment>
<dbReference type="GO" id="GO:0045259">
    <property type="term" value="C:proton-transporting ATP synthase complex"/>
    <property type="evidence" value="ECO:0007669"/>
    <property type="project" value="UniProtKB-KW"/>
</dbReference>
<dbReference type="InterPro" id="IPR000131">
    <property type="entry name" value="ATP_synth_F1_gsu"/>
</dbReference>
<dbReference type="CDD" id="cd12151">
    <property type="entry name" value="F1-ATPase_gamma"/>
    <property type="match status" value="1"/>
</dbReference>
<keyword evidence="4 10" id="KW-0813">Transport</keyword>
<keyword evidence="8 10" id="KW-0139">CF(1)</keyword>
<protein>
    <recommendedName>
        <fullName evidence="10">ATP synthase gamma chain</fullName>
    </recommendedName>
    <alternativeName>
        <fullName evidence="10">ATP synthase F1 sector gamma subunit</fullName>
    </alternativeName>
    <alternativeName>
        <fullName evidence="10">F-ATPase gamma subunit</fullName>
    </alternativeName>
</protein>
<dbReference type="InterPro" id="IPR023632">
    <property type="entry name" value="ATP_synth_F1_gsu_CS"/>
</dbReference>
<evidence type="ECO:0000256" key="4">
    <source>
        <dbReference type="ARBA" id="ARBA00022448"/>
    </source>
</evidence>
<comment type="subcellular location">
    <subcellularLocation>
        <location evidence="10">Cell membrane</location>
        <topology evidence="10">Peripheral membrane protein</topology>
    </subcellularLocation>
    <subcellularLocation>
        <location evidence="2">Membrane</location>
        <topology evidence="2">Peripheral membrane protein</topology>
    </subcellularLocation>
</comment>
<keyword evidence="9 10" id="KW-0066">ATP synthesis</keyword>
<evidence type="ECO:0000256" key="3">
    <source>
        <dbReference type="ARBA" id="ARBA00007681"/>
    </source>
</evidence>
<dbReference type="GO" id="GO:0046933">
    <property type="term" value="F:proton-transporting ATP synthase activity, rotational mechanism"/>
    <property type="evidence" value="ECO:0007669"/>
    <property type="project" value="UniProtKB-UniRule"/>
</dbReference>
<dbReference type="PANTHER" id="PTHR11693">
    <property type="entry name" value="ATP SYNTHASE GAMMA CHAIN"/>
    <property type="match status" value="1"/>
</dbReference>
<dbReference type="PRINTS" id="PR00126">
    <property type="entry name" value="ATPASEGAMMA"/>
</dbReference>
<evidence type="ECO:0000256" key="6">
    <source>
        <dbReference type="ARBA" id="ARBA00023065"/>
    </source>
</evidence>
<dbReference type="PROSITE" id="PS00153">
    <property type="entry name" value="ATPASE_GAMMA"/>
    <property type="match status" value="1"/>
</dbReference>
<proteinExistence type="inferred from homology"/>
<evidence type="ECO:0000256" key="5">
    <source>
        <dbReference type="ARBA" id="ARBA00022781"/>
    </source>
</evidence>
<dbReference type="EMBL" id="LPZR01000046">
    <property type="protein sequence ID" value="KYO56295.1"/>
    <property type="molecule type" value="Genomic_DNA"/>
</dbReference>
<keyword evidence="5 10" id="KW-0375">Hydrogen ion transport</keyword>
<keyword evidence="7 10" id="KW-0472">Membrane</keyword>
<dbReference type="Pfam" id="PF00231">
    <property type="entry name" value="ATP-synt"/>
    <property type="match status" value="1"/>
</dbReference>
<evidence type="ECO:0000256" key="7">
    <source>
        <dbReference type="ARBA" id="ARBA00023136"/>
    </source>
</evidence>
<evidence type="ECO:0000256" key="1">
    <source>
        <dbReference type="ARBA" id="ARBA00003456"/>
    </source>
</evidence>
<dbReference type="GeneID" id="97243791"/>
<dbReference type="NCBIfam" id="NF004146">
    <property type="entry name" value="PRK05621.1-4"/>
    <property type="match status" value="1"/>
</dbReference>
<keyword evidence="6 10" id="KW-0406">Ion transport</keyword>
<dbReference type="Proteomes" id="UP000075787">
    <property type="component" value="Unassembled WGS sequence"/>
</dbReference>
<evidence type="ECO:0000313" key="12">
    <source>
        <dbReference type="Proteomes" id="UP000075787"/>
    </source>
</evidence>
<reference evidence="11 12" key="1">
    <citation type="submission" date="2015-12" db="EMBL/GenBank/DDBJ databases">
        <title>Genome sequence of Tistrella mobilis MCCC 1A02139.</title>
        <authorList>
            <person name="Lu L."/>
            <person name="Lai Q."/>
            <person name="Shao Z."/>
            <person name="Qian P."/>
        </authorList>
    </citation>
    <scope>NUCLEOTIDE SEQUENCE [LARGE SCALE GENOMIC DNA]</scope>
    <source>
        <strain evidence="11 12">MCCC 1A02139</strain>
    </source>
</reference>
<dbReference type="RefSeq" id="WP_062761968.1">
    <property type="nucleotide sequence ID" value="NZ_CP121027.1"/>
</dbReference>
<evidence type="ECO:0000256" key="9">
    <source>
        <dbReference type="ARBA" id="ARBA00023310"/>
    </source>
</evidence>
<evidence type="ECO:0000256" key="8">
    <source>
        <dbReference type="ARBA" id="ARBA00023196"/>
    </source>
</evidence>
<keyword evidence="10" id="KW-1003">Cell membrane</keyword>
<dbReference type="PIRSF" id="PIRSF039089">
    <property type="entry name" value="ATP_synthase_gamma"/>
    <property type="match status" value="1"/>
</dbReference>
<evidence type="ECO:0000313" key="11">
    <source>
        <dbReference type="EMBL" id="KYO56295.1"/>
    </source>
</evidence>
<dbReference type="NCBIfam" id="TIGR01146">
    <property type="entry name" value="ATPsyn_F1gamma"/>
    <property type="match status" value="1"/>
</dbReference>
<gene>
    <name evidence="10" type="primary">atpG</name>
    <name evidence="11" type="ORF">AUP44_02820</name>
</gene>
<dbReference type="OrthoDB" id="9812769at2"/>
<name>A0A161Q799_9PROT</name>
<dbReference type="AlphaFoldDB" id="A0A161Q799"/>
<dbReference type="GO" id="GO:0042777">
    <property type="term" value="P:proton motive force-driven plasma membrane ATP synthesis"/>
    <property type="evidence" value="ECO:0007669"/>
    <property type="project" value="UniProtKB-UniRule"/>
</dbReference>
<comment type="similarity">
    <text evidence="3 10">Belongs to the ATPase gamma chain family.</text>
</comment>